<sequence>MAAAELPPFTFPRQSSSIRFAEYPYVQSTLPGSYIANSQNQTHTNTRNSHNRSTIINFNYYGKEPSSSTESVDTEETSLDEVRTMPDAGGPSASKRRGSKGDVASLFSQTETIKRNKHAANRRSRYTSAETVMSMSEGECRLVPLERHKVKFPSPHISRQVERYMRTNFFDSAFVIPLWKTSHGYAQDKPIQDEEAKVMTLGDIGYFDKEGGFTVLFNVYKTVEENLRRGHDPPKDFRHYVPPPDQIISRSAQMRAEEYIPLHGDFKESDWPYDTGRDYVFSCESPLSKDAMQAAALSLPDGFTRHVTLVGALAAMQDYFNEHAAAWYNYYSTDIRKRDGLVEGSLKLITTCYTSKTYGAAVFVKQPTQQAEQVFAALYRQSKEEDVYLWERKGVVRTRSGPTPKEMVNNKAEYESQCVAIEVTAIKIRKKSFFVGDPTETMRAQFVAVVNSKSQSSWHNEGLIS</sequence>
<reference evidence="2 3" key="1">
    <citation type="submission" date="2019-12" db="EMBL/GenBank/DDBJ databases">
        <authorList>
            <person name="Floudas D."/>
            <person name="Bentzer J."/>
            <person name="Ahren D."/>
            <person name="Johansson T."/>
            <person name="Persson P."/>
            <person name="Tunlid A."/>
        </authorList>
    </citation>
    <scope>NUCLEOTIDE SEQUENCE [LARGE SCALE GENOMIC DNA]</scope>
    <source>
        <strain evidence="2 3">CBS 102.39</strain>
    </source>
</reference>
<dbReference type="EMBL" id="JAACJL010000044">
    <property type="protein sequence ID" value="KAF4614998.1"/>
    <property type="molecule type" value="Genomic_DNA"/>
</dbReference>
<feature type="region of interest" description="Disordered" evidence="1">
    <location>
        <begin position="61"/>
        <end position="102"/>
    </location>
</feature>
<dbReference type="AlphaFoldDB" id="A0A8H4VM47"/>
<organism evidence="2 3">
    <name type="scientific">Agrocybe pediades</name>
    <dbReference type="NCBI Taxonomy" id="84607"/>
    <lineage>
        <taxon>Eukaryota</taxon>
        <taxon>Fungi</taxon>
        <taxon>Dikarya</taxon>
        <taxon>Basidiomycota</taxon>
        <taxon>Agaricomycotina</taxon>
        <taxon>Agaricomycetes</taxon>
        <taxon>Agaricomycetidae</taxon>
        <taxon>Agaricales</taxon>
        <taxon>Agaricineae</taxon>
        <taxon>Strophariaceae</taxon>
        <taxon>Agrocybe</taxon>
    </lineage>
</organism>
<proteinExistence type="predicted"/>
<name>A0A8H4VM47_9AGAR</name>
<evidence type="ECO:0000313" key="3">
    <source>
        <dbReference type="Proteomes" id="UP000521872"/>
    </source>
</evidence>
<dbReference type="Proteomes" id="UP000521872">
    <property type="component" value="Unassembled WGS sequence"/>
</dbReference>
<evidence type="ECO:0000256" key="1">
    <source>
        <dbReference type="SAM" id="MobiDB-lite"/>
    </source>
</evidence>
<keyword evidence="3" id="KW-1185">Reference proteome</keyword>
<protein>
    <submittedName>
        <fullName evidence="2">Uncharacterized protein</fullName>
    </submittedName>
</protein>
<accession>A0A8H4VM47</accession>
<gene>
    <name evidence="2" type="ORF">D9613_002464</name>
</gene>
<evidence type="ECO:0000313" key="2">
    <source>
        <dbReference type="EMBL" id="KAF4614998.1"/>
    </source>
</evidence>
<comment type="caution">
    <text evidence="2">The sequence shown here is derived from an EMBL/GenBank/DDBJ whole genome shotgun (WGS) entry which is preliminary data.</text>
</comment>